<reference evidence="3 4" key="1">
    <citation type="submission" date="2020-07" db="EMBL/GenBank/DDBJ databases">
        <authorList>
            <person name="Sun Q."/>
        </authorList>
    </citation>
    <scope>NUCLEOTIDE SEQUENCE [LARGE SCALE GENOMIC DNA]</scope>
    <source>
        <strain evidence="3 4">MAH-1</strain>
    </source>
</reference>
<dbReference type="EMBL" id="JACBJI010000010">
    <property type="protein sequence ID" value="NYA72680.1"/>
    <property type="molecule type" value="Genomic_DNA"/>
</dbReference>
<dbReference type="Proteomes" id="UP000535020">
    <property type="component" value="Unassembled WGS sequence"/>
</dbReference>
<comment type="caution">
    <text evidence="3">The sequence shown here is derived from an EMBL/GenBank/DDBJ whole genome shotgun (WGS) entry which is preliminary data.</text>
</comment>
<dbReference type="InterPro" id="IPR023393">
    <property type="entry name" value="START-like_dom_sf"/>
</dbReference>
<dbReference type="Gene3D" id="3.30.530.20">
    <property type="match status" value="1"/>
</dbReference>
<proteinExistence type="inferred from homology"/>
<feature type="domain" description="Activator of Hsp90 ATPase homologue 1/2-like C-terminal" evidence="2">
    <location>
        <begin position="15"/>
        <end position="140"/>
    </location>
</feature>
<dbReference type="AlphaFoldDB" id="A0A7Y8Y7T0"/>
<name>A0A7Y8Y7T0_9FLAO</name>
<dbReference type="RefSeq" id="WP_176007489.1">
    <property type="nucleotide sequence ID" value="NZ_JABWMI010000022.1"/>
</dbReference>
<dbReference type="InterPro" id="IPR013538">
    <property type="entry name" value="ASHA1/2-like_C"/>
</dbReference>
<evidence type="ECO:0000313" key="4">
    <source>
        <dbReference type="Proteomes" id="UP000535020"/>
    </source>
</evidence>
<protein>
    <submittedName>
        <fullName evidence="3">SRPBCC domain-containing protein</fullName>
    </submittedName>
</protein>
<accession>A0A7Y8Y7T0</accession>
<gene>
    <name evidence="3" type="ORF">HZF10_17250</name>
</gene>
<keyword evidence="4" id="KW-1185">Reference proteome</keyword>
<evidence type="ECO:0000313" key="3">
    <source>
        <dbReference type="EMBL" id="NYA72680.1"/>
    </source>
</evidence>
<dbReference type="CDD" id="cd07814">
    <property type="entry name" value="SRPBCC_CalC_Aha1-like"/>
    <property type="match status" value="1"/>
</dbReference>
<dbReference type="SUPFAM" id="SSF55961">
    <property type="entry name" value="Bet v1-like"/>
    <property type="match status" value="1"/>
</dbReference>
<evidence type="ECO:0000259" key="2">
    <source>
        <dbReference type="Pfam" id="PF08327"/>
    </source>
</evidence>
<evidence type="ECO:0000256" key="1">
    <source>
        <dbReference type="ARBA" id="ARBA00006817"/>
    </source>
</evidence>
<sequence>MDNTLNITQSVEVHAPATEVWKGLTEPELIKQYFFGTEMETSWEKGAPIFWRGVWEGKEYEEKGEVLEIDEGNSVSMSYLTAGLEDIPENYSVITFEIETLDDEFSKLTVTQEGFRNQEACDHSQENWKIVLDGLRKVVENQTDEQLS</sequence>
<comment type="similarity">
    <text evidence="1">Belongs to the AHA1 family.</text>
</comment>
<dbReference type="Pfam" id="PF08327">
    <property type="entry name" value="AHSA1"/>
    <property type="match status" value="1"/>
</dbReference>
<organism evidence="3 4">
    <name type="scientific">Flavobacterium agri</name>
    <dbReference type="NCBI Taxonomy" id="2743471"/>
    <lineage>
        <taxon>Bacteria</taxon>
        <taxon>Pseudomonadati</taxon>
        <taxon>Bacteroidota</taxon>
        <taxon>Flavobacteriia</taxon>
        <taxon>Flavobacteriales</taxon>
        <taxon>Flavobacteriaceae</taxon>
        <taxon>Flavobacterium</taxon>
    </lineage>
</organism>